<organism evidence="2">
    <name type="scientific">Ignisphaera aggregans</name>
    <dbReference type="NCBI Taxonomy" id="334771"/>
    <lineage>
        <taxon>Archaea</taxon>
        <taxon>Thermoproteota</taxon>
        <taxon>Thermoprotei</taxon>
        <taxon>Desulfurococcales</taxon>
        <taxon>Desulfurococcaceae</taxon>
        <taxon>Ignisphaera</taxon>
    </lineage>
</organism>
<dbReference type="EMBL" id="DTAU01000109">
    <property type="protein sequence ID" value="HFQ79171.1"/>
    <property type="molecule type" value="Genomic_DNA"/>
</dbReference>
<name>A0A7J3MX72_9CREN</name>
<comment type="caution">
    <text evidence="2">The sequence shown here is derived from an EMBL/GenBank/DDBJ whole genome shotgun (WGS) entry which is preliminary data.</text>
</comment>
<reference evidence="2" key="1">
    <citation type="journal article" date="2020" name="mSystems">
        <title>Genome- and Community-Level Interaction Insights into Carbon Utilization and Element Cycling Functions of Hydrothermarchaeota in Hydrothermal Sediment.</title>
        <authorList>
            <person name="Zhou Z."/>
            <person name="Liu Y."/>
            <person name="Xu W."/>
            <person name="Pan J."/>
            <person name="Luo Z.H."/>
            <person name="Li M."/>
        </authorList>
    </citation>
    <scope>NUCLEOTIDE SEQUENCE [LARGE SCALE GENOMIC DNA]</scope>
    <source>
        <strain evidence="1">SpSt-629</strain>
        <strain evidence="2">SpSt-688</strain>
    </source>
</reference>
<protein>
    <recommendedName>
        <fullName evidence="3">CRISPR system Cms protein Csm4</fullName>
    </recommendedName>
</protein>
<dbReference type="EMBL" id="DTDH01000054">
    <property type="protein sequence ID" value="HGT98144.1"/>
    <property type="molecule type" value="Genomic_DNA"/>
</dbReference>
<sequence>MVFRVLLLEFEKGYHVGWREPRVIVDHTTVLRALLYYSYLLGLGKCVELIKGGSLRSSALLPAVKIGDSVRILFPFPRLPSYVKASEIRKLWTTPQGLQYILDFVKECVESSGTPIVDEVRGDSISILCHGANKSVELKQIGDVVCVDSDCKGFTSDHRGFFERVEEYRNRVDRLSGSADVFVVKGIKPNTLLWIAFEGNEEAIICAENLFKLLEQTGLGGLRSRGWGRFRVVDAKIDEQFLDTVTKMLGWSKGYNLLLGSMSPGGWMDLPRSFLEVGTIMGRSGPPQDEYVLPVIKILDVGSLVYVVNIPGPIIISLNNNRALLLFNPVVLHA</sequence>
<evidence type="ECO:0000313" key="1">
    <source>
        <dbReference type="EMBL" id="HFQ79171.1"/>
    </source>
</evidence>
<evidence type="ECO:0000313" key="2">
    <source>
        <dbReference type="EMBL" id="HGT98144.1"/>
    </source>
</evidence>
<dbReference type="AlphaFoldDB" id="A0A7J3MX72"/>
<gene>
    <name evidence="1" type="ORF">ENT99_05675</name>
    <name evidence="2" type="ORF">ENU64_01770</name>
</gene>
<proteinExistence type="predicted"/>
<evidence type="ECO:0008006" key="3">
    <source>
        <dbReference type="Google" id="ProtNLM"/>
    </source>
</evidence>
<accession>A0A7J3MX72</accession>